<gene>
    <name evidence="2" type="ORF">AWZ03_009509</name>
</gene>
<evidence type="ECO:0000313" key="2">
    <source>
        <dbReference type="EMBL" id="TDG44084.1"/>
    </source>
</evidence>
<dbReference type="InterPro" id="IPR040442">
    <property type="entry name" value="Pyrv_kinase-like_dom_sf"/>
</dbReference>
<dbReference type="OMA" id="MHCDGMR"/>
<evidence type="ECO:0000313" key="3">
    <source>
        <dbReference type="Proteomes" id="UP000295192"/>
    </source>
</evidence>
<dbReference type="InterPro" id="IPR036918">
    <property type="entry name" value="Pyrv_Knase_C_sf"/>
</dbReference>
<comment type="caution">
    <text evidence="2">The sequence shown here is derived from an EMBL/GenBank/DDBJ whole genome shotgun (WGS) entry which is preliminary data.</text>
</comment>
<dbReference type="OrthoDB" id="8050074at2759"/>
<feature type="domain" description="Pyruvate kinase C-terminal" evidence="1">
    <location>
        <begin position="492"/>
        <end position="598"/>
    </location>
</feature>
<sequence length="644" mass="73537">MSTVSRPVGSIRGSQIEVYENIWKKLKIATIDVDKVLKAKELLSAMQRRKAFRNLFGLEVSDGSELNIDAMYRLQSVHSLRKMTILEDSNTSEDVEFEGEEELSEDSCQLPFDEERWGNFFTDFEILGVPEGVNPNGNNQCVELGYGSTDEELNMYLQTGVRCFMVDLFRGPLGRTQDLVVRLREAEIAVSKEYGFPVVSTIIAKLSPRHQYSGYLVEEYTAGVKLCRGDRITLTTDRDYSLFCTSRVIYVNARFLLVEVRKFDIILVGEDIQLMVRTVRQDHLMCCVCREGTLQSFMPVLFPQRCSRYRVSYEEVEDLTFSREVGINVVISNIAGTVQYVIDMERVMTQLQCDGLRLYARVVINDIKGCDGDMNWVAQHYDGLLVELSEPPNVPDILQICPDAQCILQLTHAAKKPIIFNPWHISQQRLRVDPEHYYHVFFYPDKYLVRSDQYQGVFYFSFLQSAIFDQILPMALSKMPLCDSSHTGADGMARAVVAASMEANAAAIVICGVTTRMVQKVAHFRPKTPILFVSHMRSAEDYVSLYHNVTMLPFRTSFFTGHQRNIYSKSVFALAYLASRKSIKDGDKIILVYNYATGTTFPEKYLIYTFDKKHFVSHLGKSLFPQDAQCDVCPDKKGIFVYTH</sequence>
<dbReference type="GO" id="GO:0000287">
    <property type="term" value="F:magnesium ion binding"/>
    <property type="evidence" value="ECO:0007669"/>
    <property type="project" value="InterPro"/>
</dbReference>
<dbReference type="InterPro" id="IPR011037">
    <property type="entry name" value="Pyrv_Knase-like_insert_dom_sf"/>
</dbReference>
<keyword evidence="3" id="KW-1185">Reference proteome</keyword>
<dbReference type="KEGG" id="dnv:108651553"/>
<dbReference type="Gene3D" id="3.40.1380.20">
    <property type="entry name" value="Pyruvate kinase, C-terminal domain"/>
    <property type="match status" value="1"/>
</dbReference>
<dbReference type="Gene3D" id="2.40.33.10">
    <property type="entry name" value="PK beta-barrel domain-like"/>
    <property type="match status" value="1"/>
</dbReference>
<dbReference type="InterPro" id="IPR015806">
    <property type="entry name" value="Pyrv_Knase_insert_dom_sf"/>
</dbReference>
<dbReference type="STRING" id="7232.A0A484B612"/>
<dbReference type="Gene3D" id="3.20.20.60">
    <property type="entry name" value="Phosphoenolpyruvate-binding domains"/>
    <property type="match status" value="1"/>
</dbReference>
<dbReference type="Pfam" id="PF02887">
    <property type="entry name" value="PK_C"/>
    <property type="match status" value="1"/>
</dbReference>
<organism evidence="2 3">
    <name type="scientific">Drosophila navojoa</name>
    <name type="common">Fruit fly</name>
    <dbReference type="NCBI Taxonomy" id="7232"/>
    <lineage>
        <taxon>Eukaryota</taxon>
        <taxon>Metazoa</taxon>
        <taxon>Ecdysozoa</taxon>
        <taxon>Arthropoda</taxon>
        <taxon>Hexapoda</taxon>
        <taxon>Insecta</taxon>
        <taxon>Pterygota</taxon>
        <taxon>Neoptera</taxon>
        <taxon>Endopterygota</taxon>
        <taxon>Diptera</taxon>
        <taxon>Brachycera</taxon>
        <taxon>Muscomorpha</taxon>
        <taxon>Ephydroidea</taxon>
        <taxon>Drosophilidae</taxon>
        <taxon>Drosophila</taxon>
    </lineage>
</organism>
<dbReference type="PANTHER" id="PTHR11817">
    <property type="entry name" value="PYRUVATE KINASE"/>
    <property type="match status" value="1"/>
</dbReference>
<dbReference type="SUPFAM" id="SSF52935">
    <property type="entry name" value="PK C-terminal domain-like"/>
    <property type="match status" value="1"/>
</dbReference>
<dbReference type="InterPro" id="IPR015795">
    <property type="entry name" value="Pyrv_Knase_C"/>
</dbReference>
<dbReference type="AlphaFoldDB" id="A0A484B612"/>
<dbReference type="Proteomes" id="UP000295192">
    <property type="component" value="Unassembled WGS sequence"/>
</dbReference>
<name>A0A484B612_DRONA</name>
<dbReference type="EMBL" id="LSRL02000119">
    <property type="protein sequence ID" value="TDG44084.1"/>
    <property type="molecule type" value="Genomic_DNA"/>
</dbReference>
<dbReference type="SUPFAM" id="SSF50800">
    <property type="entry name" value="PK beta-barrel domain-like"/>
    <property type="match status" value="1"/>
</dbReference>
<accession>A0A484B612</accession>
<protein>
    <recommendedName>
        <fullName evidence="1">Pyruvate kinase C-terminal domain-containing protein</fullName>
    </recommendedName>
</protein>
<evidence type="ECO:0000259" key="1">
    <source>
        <dbReference type="Pfam" id="PF02887"/>
    </source>
</evidence>
<dbReference type="GO" id="GO:0004743">
    <property type="term" value="F:pyruvate kinase activity"/>
    <property type="evidence" value="ECO:0007669"/>
    <property type="project" value="InterPro"/>
</dbReference>
<reference evidence="2 3" key="1">
    <citation type="journal article" date="2019" name="J. Hered.">
        <title>An Improved Genome Assembly for Drosophila navojoa, the Basal Species in the mojavensis Cluster.</title>
        <authorList>
            <person name="Vanderlinde T."/>
            <person name="Dupim E.G."/>
            <person name="Nazario-Yepiz N.O."/>
            <person name="Carvalho A.B."/>
        </authorList>
    </citation>
    <scope>NUCLEOTIDE SEQUENCE [LARGE SCALE GENOMIC DNA]</scope>
    <source>
        <strain evidence="2">Navoj_Jal97</strain>
        <tissue evidence="2">Whole organism</tissue>
    </source>
</reference>
<proteinExistence type="predicted"/>
<dbReference type="InterPro" id="IPR001697">
    <property type="entry name" value="Pyr_Knase"/>
</dbReference>
<dbReference type="GO" id="GO:0030955">
    <property type="term" value="F:potassium ion binding"/>
    <property type="evidence" value="ECO:0007669"/>
    <property type="project" value="InterPro"/>
</dbReference>